<reference evidence="1" key="1">
    <citation type="submission" date="2018-02" db="EMBL/GenBank/DDBJ databases">
        <title>Rhizophora mucronata_Transcriptome.</title>
        <authorList>
            <person name="Meera S.P."/>
            <person name="Sreeshan A."/>
            <person name="Augustine A."/>
        </authorList>
    </citation>
    <scope>NUCLEOTIDE SEQUENCE</scope>
    <source>
        <tissue evidence="1">Leaf</tissue>
    </source>
</reference>
<evidence type="ECO:0000313" key="1">
    <source>
        <dbReference type="EMBL" id="MBX60101.1"/>
    </source>
</evidence>
<protein>
    <submittedName>
        <fullName evidence="1">Uncharacterized protein</fullName>
    </submittedName>
</protein>
<dbReference type="AlphaFoldDB" id="A0A2P2PZD1"/>
<proteinExistence type="predicted"/>
<organism evidence="1">
    <name type="scientific">Rhizophora mucronata</name>
    <name type="common">Asiatic mangrove</name>
    <dbReference type="NCBI Taxonomy" id="61149"/>
    <lineage>
        <taxon>Eukaryota</taxon>
        <taxon>Viridiplantae</taxon>
        <taxon>Streptophyta</taxon>
        <taxon>Embryophyta</taxon>
        <taxon>Tracheophyta</taxon>
        <taxon>Spermatophyta</taxon>
        <taxon>Magnoliopsida</taxon>
        <taxon>eudicotyledons</taxon>
        <taxon>Gunneridae</taxon>
        <taxon>Pentapetalae</taxon>
        <taxon>rosids</taxon>
        <taxon>fabids</taxon>
        <taxon>Malpighiales</taxon>
        <taxon>Rhizophoraceae</taxon>
        <taxon>Rhizophora</taxon>
    </lineage>
</organism>
<sequence>MPVKCRRTGALGKNLSSAAVKRGTVK</sequence>
<accession>A0A2P2PZD1</accession>
<name>A0A2P2PZD1_RHIMU</name>
<dbReference type="EMBL" id="GGEC01079617">
    <property type="protein sequence ID" value="MBX60101.1"/>
    <property type="molecule type" value="Transcribed_RNA"/>
</dbReference>